<protein>
    <submittedName>
        <fullName evidence="4">Htaa</fullName>
    </submittedName>
</protein>
<feature type="compositionally biased region" description="Low complexity" evidence="1">
    <location>
        <begin position="742"/>
        <end position="754"/>
    </location>
</feature>
<evidence type="ECO:0000256" key="1">
    <source>
        <dbReference type="SAM" id="MobiDB-lite"/>
    </source>
</evidence>
<evidence type="ECO:0000259" key="3">
    <source>
        <dbReference type="Pfam" id="PF04213"/>
    </source>
</evidence>
<keyword evidence="2" id="KW-0812">Transmembrane</keyword>
<feature type="region of interest" description="Disordered" evidence="1">
    <location>
        <begin position="716"/>
        <end position="764"/>
    </location>
</feature>
<sequence length="819" mass="81892">MPSTRSLRLASAAALTAALPLVGIATVPVTVLPAAVADDNSQCQAVSSATMDWGIKQSFRNYLTGPIAAGGWDLNGVTYNGSAKNAEDGAFHFTADAAKAAVQGDDADLPLKGTMTLTGHGGIINVTLSHFTLQVRADRAQLLADARYIGTDPEAIVGSISGQPAFTQKPVATFSLQNTLGRSGSGDGTTTLAGQSWIHENLNKALLGSYGEGKNDGDPVKITVKTSGAGDCAVDSSAVMATSAGQTDATSADSTPASTPAAPAQEVTRPAAQQTTPAAGGTTDGTTCDAVTGASVGWGLKQSFRSYLTGPIAMGSWNLNGVDFSGSEGGADGQFQFAADPSAVKVSGTDADIPLQGSMNLTGHFGALDITYSNMKVKVRGATAQFIADYTSTTVSSFTPGATVTGADTGTQVPIAQFELSSPITENAANSGTVNLSGPGYITEDGNRSLGGNYGEGNNEADPINVTLNTSGEGCGIGTGGGLDDITSAGQATSGGSGSAAEGTGTPDLGMSPRVSGTASTSGANSAGESDTTCTAENGDRKVAETRMGWGIKDSFRAYIRGSIAKGDWTTTGGAVYSEGNFVFSGAGDAAGTVTTADGGVTAGTLKFGGSVLFTGHEGVLRTVISDPEIRINGSTGTLVANVESNDTAGNPNDFGRVVIADLAVTEATVADGIVDGSASATLSAEGSDALAGYYAAGESLDPVSFRAALSDDCDGDSAATLGDKPEDESDKDDGKDDARGNGKVNVTDAAAESGSDDDEDTGLMAFVKDPSSMVPSVIAVIAAAVAGIMAVRLRRTNKRIDEVAAAAGIEGGNPGSDD</sequence>
<feature type="compositionally biased region" description="Low complexity" evidence="1">
    <location>
        <begin position="247"/>
        <end position="286"/>
    </location>
</feature>
<keyword evidence="5" id="KW-1185">Reference proteome</keyword>
<feature type="region of interest" description="Disordered" evidence="1">
    <location>
        <begin position="486"/>
        <end position="540"/>
    </location>
</feature>
<organism evidence="4 5">
    <name type="scientific">Corynebacterium variabile</name>
    <dbReference type="NCBI Taxonomy" id="1727"/>
    <lineage>
        <taxon>Bacteria</taxon>
        <taxon>Bacillati</taxon>
        <taxon>Actinomycetota</taxon>
        <taxon>Actinomycetes</taxon>
        <taxon>Mycobacteriales</taxon>
        <taxon>Corynebacteriaceae</taxon>
        <taxon>Corynebacterium</taxon>
    </lineage>
</organism>
<dbReference type="OrthoDB" id="7210788at2"/>
<feature type="region of interest" description="Disordered" evidence="1">
    <location>
        <begin position="244"/>
        <end position="286"/>
    </location>
</feature>
<gene>
    <name evidence="4" type="ORF">CVAR292_00519</name>
</gene>
<keyword evidence="2" id="KW-1133">Transmembrane helix</keyword>
<feature type="domain" description="Htaa" evidence="3">
    <location>
        <begin position="49"/>
        <end position="222"/>
    </location>
</feature>
<keyword evidence="2" id="KW-0472">Membrane</keyword>
<name>A0A0X2NKB4_9CORY</name>
<dbReference type="Proteomes" id="UP000182498">
    <property type="component" value="Unassembled WGS sequence"/>
</dbReference>
<evidence type="ECO:0000313" key="4">
    <source>
        <dbReference type="EMBL" id="CUU65201.1"/>
    </source>
</evidence>
<feature type="domain" description="Htaa" evidence="3">
    <location>
        <begin position="547"/>
        <end position="706"/>
    </location>
</feature>
<dbReference type="InterPro" id="IPR007331">
    <property type="entry name" value="Htaa"/>
</dbReference>
<dbReference type="AlphaFoldDB" id="A0A0X2NKB4"/>
<evidence type="ECO:0000256" key="2">
    <source>
        <dbReference type="SAM" id="Phobius"/>
    </source>
</evidence>
<proteinExistence type="predicted"/>
<dbReference type="RefSeq" id="WP_073883518.1">
    <property type="nucleotide sequence ID" value="NZ_FAUH01000003.1"/>
</dbReference>
<dbReference type="EMBL" id="FAUH01000003">
    <property type="protein sequence ID" value="CUU65201.1"/>
    <property type="molecule type" value="Genomic_DNA"/>
</dbReference>
<reference evidence="5" key="1">
    <citation type="submission" date="2015-11" db="EMBL/GenBank/DDBJ databases">
        <authorList>
            <person name="Dugat-Bony E."/>
        </authorList>
    </citation>
    <scope>NUCLEOTIDE SEQUENCE [LARGE SCALE GENOMIC DNA]</scope>
    <source>
        <strain evidence="5">Mu292</strain>
    </source>
</reference>
<evidence type="ECO:0000313" key="5">
    <source>
        <dbReference type="Proteomes" id="UP000182498"/>
    </source>
</evidence>
<feature type="domain" description="Htaa" evidence="3">
    <location>
        <begin position="294"/>
        <end position="466"/>
    </location>
</feature>
<feature type="transmembrane region" description="Helical" evidence="2">
    <location>
        <begin position="774"/>
        <end position="792"/>
    </location>
</feature>
<dbReference type="Pfam" id="PF04213">
    <property type="entry name" value="HtaA"/>
    <property type="match status" value="3"/>
</dbReference>
<feature type="compositionally biased region" description="Low complexity" evidence="1">
    <location>
        <begin position="516"/>
        <end position="530"/>
    </location>
</feature>
<accession>A0A0X2NKB4</accession>